<dbReference type="EMBL" id="JAHIBW010000016">
    <property type="protein sequence ID" value="KAG7303199.1"/>
    <property type="molecule type" value="Genomic_DNA"/>
</dbReference>
<evidence type="ECO:0000256" key="3">
    <source>
        <dbReference type="SAM" id="MobiDB-lite"/>
    </source>
</evidence>
<evidence type="ECO:0000313" key="5">
    <source>
        <dbReference type="Proteomes" id="UP000823941"/>
    </source>
</evidence>
<comment type="caution">
    <text evidence="4">The sequence shown here is derived from an EMBL/GenBank/DDBJ whole genome shotgun (WGS) entry which is preliminary data.</text>
</comment>
<dbReference type="InterPro" id="IPR018862">
    <property type="entry name" value="eIF4E-T"/>
</dbReference>
<reference evidence="4 5" key="1">
    <citation type="submission" date="2021-06" db="EMBL/GenBank/DDBJ databases">
        <title>A haploid diamondback moth (Plutella xylostella L.) genome assembly resolves 31 chromosomes and identifies a diamide resistance mutation.</title>
        <authorList>
            <person name="Ward C.M."/>
            <person name="Perry K.D."/>
            <person name="Baker G."/>
            <person name="Powis K."/>
            <person name="Heckel D.G."/>
            <person name="Baxter S.W."/>
        </authorList>
    </citation>
    <scope>NUCLEOTIDE SEQUENCE [LARGE SCALE GENOMIC DNA]</scope>
    <source>
        <strain evidence="4 5">LV</strain>
        <tissue evidence="4">Single pupa</tissue>
    </source>
</reference>
<proteinExistence type="predicted"/>
<feature type="compositionally biased region" description="Basic and acidic residues" evidence="3">
    <location>
        <begin position="161"/>
        <end position="189"/>
    </location>
</feature>
<feature type="compositionally biased region" description="Pro residues" evidence="3">
    <location>
        <begin position="593"/>
        <end position="603"/>
    </location>
</feature>
<feature type="compositionally biased region" description="Pro residues" evidence="3">
    <location>
        <begin position="388"/>
        <end position="399"/>
    </location>
</feature>
<keyword evidence="5" id="KW-1185">Reference proteome</keyword>
<feature type="compositionally biased region" description="Basic and acidic residues" evidence="3">
    <location>
        <begin position="301"/>
        <end position="324"/>
    </location>
</feature>
<name>A0ABQ7QEJ5_PLUXY</name>
<feature type="compositionally biased region" description="Basic and acidic residues" evidence="3">
    <location>
        <begin position="259"/>
        <end position="294"/>
    </location>
</feature>
<protein>
    <recommendedName>
        <fullName evidence="6">Eukaryotic translation initiation factor 4E transporter</fullName>
    </recommendedName>
</protein>
<feature type="region of interest" description="Disordered" evidence="3">
    <location>
        <begin position="139"/>
        <end position="429"/>
    </location>
</feature>
<feature type="region of interest" description="Disordered" evidence="3">
    <location>
        <begin position="788"/>
        <end position="807"/>
    </location>
</feature>
<feature type="compositionally biased region" description="Low complexity" evidence="3">
    <location>
        <begin position="821"/>
        <end position="833"/>
    </location>
</feature>
<comment type="subcellular location">
    <subcellularLocation>
        <location evidence="1">Cytoplasm</location>
    </subcellularLocation>
</comment>
<feature type="region of interest" description="Disordered" evidence="3">
    <location>
        <begin position="1"/>
        <end position="35"/>
    </location>
</feature>
<feature type="region of interest" description="Disordered" evidence="3">
    <location>
        <begin position="582"/>
        <end position="605"/>
    </location>
</feature>
<dbReference type="Pfam" id="PF10477">
    <property type="entry name" value="EIF4E-T"/>
    <property type="match status" value="1"/>
</dbReference>
<dbReference type="Proteomes" id="UP000823941">
    <property type="component" value="Chromosome 16"/>
</dbReference>
<sequence length="987" mass="108821">MVSKEAGGEGGRRARRRRRAGARAARRRARRAEADAGPARCAVHSFVLRYQAALRRVPAHLPPRVHAGPPSKRVKRVSWRDEECYGGGGGGDPAVLALGPARRALVYSREELLRLRNSPHSRTALDAALRGSEALALVLKKRPDSPTDEDRGARGDAPTDNNHKGVYGRERERERRSADPRERVRKESEPSPAGIVLSPQRRSFTSGCGAPGVPAPPPHVARTRPESPLPAPKHDQQAARRIGSGRIMVRDVVTAAPWERTEPEPYRPPRTEARSDTRSDTRGNTDKFERRSFGRDSYSSDIKREREERFNNEKGGRDREDNRRSGSGRFNQRRFDKEDEPEWFSGGPTSQHDTIELRGFDETRDKRNGTGNNTKEDKWNNNRSETKSPPPRRAPSPAPPKDDSTDTSTVSNDKDSGVESKGSEGAAGAEAADFNLDDFLKFDSIPDVLTNGGSETEGSRFSRWFRRESPTHDNRHYERLLNNMVNDLDSSDTSLNNPAAGSQQQFAPISPARPAPPPSLLELLRRANVDDHQMNVAAAAANAGGGKIHSLEELEARLRPQPAPLPDHDLTAFKRLLAQVSGGHAVPAEHRPQPPPPPQPQPQPMSLLQMLNKSMEQQKAPPPPHIPQELVYKLLQVQQRQQQPPEMPTGMGAGAAMGGAGGNMPPPVDRELLQRPEAQAIIHGLKAGEITVTHLMQQLGNPGLQSRHRDLLLSILRLHQHRQQMGGSPLPAPPAHLVVPPHHQPLRLSPLPHPGVPARIPSPRELAAHTQSIMQSALIKKKLEEQRENYRRRHEPKNTPISFTPTSVLRKMTAEKEQDAPSPKQQQQQQQWNPNPPKMPQGRPIVKGNQSGAGPMGYAPSPSEYQQHYLNQQQQMANAIRPFPHQQRPGAQSVSEYLHSGDQLNNLARGVVGGATLQQLLLQSHQRTLSEMGGVGGAGGGDNQLARWFSPELLARASAGKLPSLRVPNALSLEELERGHQSPAVRN</sequence>
<feature type="compositionally biased region" description="Basic and acidic residues" evidence="3">
    <location>
        <begin position="412"/>
        <end position="422"/>
    </location>
</feature>
<dbReference type="PANTHER" id="PTHR12269">
    <property type="entry name" value="EUKARYOTIC TRANSLATION INITIATION FACTOR 4E TRANSPORTER"/>
    <property type="match status" value="1"/>
</dbReference>
<dbReference type="PANTHER" id="PTHR12269:SF1">
    <property type="entry name" value="EUKARYOTIC TRANSLATION INITIATION FACTOR 4E TRANSPORTER"/>
    <property type="match status" value="1"/>
</dbReference>
<accession>A0ABQ7QEJ5</accession>
<evidence type="ECO:0000256" key="1">
    <source>
        <dbReference type="ARBA" id="ARBA00004496"/>
    </source>
</evidence>
<feature type="compositionally biased region" description="Basic and acidic residues" evidence="3">
    <location>
        <begin position="1"/>
        <end position="12"/>
    </location>
</feature>
<evidence type="ECO:0000313" key="4">
    <source>
        <dbReference type="EMBL" id="KAG7303199.1"/>
    </source>
</evidence>
<feature type="region of interest" description="Disordered" evidence="3">
    <location>
        <begin position="812"/>
        <end position="863"/>
    </location>
</feature>
<feature type="compositionally biased region" description="Basic and acidic residues" evidence="3">
    <location>
        <begin position="353"/>
        <end position="386"/>
    </location>
</feature>
<gene>
    <name evidence="4" type="ORF">JYU34_011661</name>
</gene>
<feature type="compositionally biased region" description="Polar residues" evidence="3">
    <location>
        <begin position="492"/>
        <end position="506"/>
    </location>
</feature>
<feature type="compositionally biased region" description="Basic residues" evidence="3">
    <location>
        <begin position="13"/>
        <end position="30"/>
    </location>
</feature>
<evidence type="ECO:0008006" key="6">
    <source>
        <dbReference type="Google" id="ProtNLM"/>
    </source>
</evidence>
<feature type="compositionally biased region" description="Basic and acidic residues" evidence="3">
    <location>
        <begin position="141"/>
        <end position="154"/>
    </location>
</feature>
<feature type="region of interest" description="Disordered" evidence="3">
    <location>
        <begin position="492"/>
        <end position="512"/>
    </location>
</feature>
<organism evidence="4 5">
    <name type="scientific">Plutella xylostella</name>
    <name type="common">Diamondback moth</name>
    <name type="synonym">Plutella maculipennis</name>
    <dbReference type="NCBI Taxonomy" id="51655"/>
    <lineage>
        <taxon>Eukaryota</taxon>
        <taxon>Metazoa</taxon>
        <taxon>Ecdysozoa</taxon>
        <taxon>Arthropoda</taxon>
        <taxon>Hexapoda</taxon>
        <taxon>Insecta</taxon>
        <taxon>Pterygota</taxon>
        <taxon>Neoptera</taxon>
        <taxon>Endopterygota</taxon>
        <taxon>Lepidoptera</taxon>
        <taxon>Glossata</taxon>
        <taxon>Ditrysia</taxon>
        <taxon>Yponomeutoidea</taxon>
        <taxon>Plutellidae</taxon>
        <taxon>Plutella</taxon>
    </lineage>
</organism>
<evidence type="ECO:0000256" key="2">
    <source>
        <dbReference type="ARBA" id="ARBA00022490"/>
    </source>
</evidence>
<keyword evidence="2" id="KW-0963">Cytoplasm</keyword>